<dbReference type="AlphaFoldDB" id="A0A291BAP3"/>
<keyword evidence="2" id="KW-1185">Reference proteome</keyword>
<gene>
    <name evidence="1" type="ORF">BTN50_1614</name>
</gene>
<dbReference type="Proteomes" id="UP000218160">
    <property type="component" value="Plasmid pCC1"/>
</dbReference>
<protein>
    <submittedName>
        <fullName evidence="1">Uncharacterized protein</fullName>
    </submittedName>
</protein>
<name>A0A291BAP3_9GAMM</name>
<dbReference type="KEGG" id="elux:BTN50_1614"/>
<keyword evidence="1" id="KW-0614">Plasmid</keyword>
<accession>A0A291BAP3</accession>
<dbReference type="EMBL" id="CP020661">
    <property type="protein sequence ID" value="ATF10055.1"/>
    <property type="molecule type" value="Genomic_DNA"/>
</dbReference>
<sequence>MLARVYPTRKEEYAKFGYYAATMLSASDWLPSRLFALLIATGHQF</sequence>
<reference evidence="2" key="1">
    <citation type="submission" date="2017-04" db="EMBL/GenBank/DDBJ databases">
        <title>Genome evolution of the luminous symbionts of deep sea anglerfish.</title>
        <authorList>
            <person name="Hendry T.A."/>
        </authorList>
    </citation>
    <scope>NUCLEOTIDE SEQUENCE [LARGE SCALE GENOMIC DNA]</scope>
    <source>
        <plasmid evidence="2">pcc1</plasmid>
    </source>
</reference>
<proteinExistence type="predicted"/>
<organism evidence="1 2">
    <name type="scientific">Candidatus Enterovibrio altilux</name>
    <dbReference type="NCBI Taxonomy" id="1927128"/>
    <lineage>
        <taxon>Bacteria</taxon>
        <taxon>Pseudomonadati</taxon>
        <taxon>Pseudomonadota</taxon>
        <taxon>Gammaproteobacteria</taxon>
        <taxon>Vibrionales</taxon>
        <taxon>Vibrionaceae</taxon>
        <taxon>Enterovibrio</taxon>
    </lineage>
</organism>
<evidence type="ECO:0000313" key="2">
    <source>
        <dbReference type="Proteomes" id="UP000218160"/>
    </source>
</evidence>
<evidence type="ECO:0000313" key="1">
    <source>
        <dbReference type="EMBL" id="ATF10055.1"/>
    </source>
</evidence>
<geneLocation type="plasmid" evidence="2">
    <name>pcc1</name>
</geneLocation>